<protein>
    <recommendedName>
        <fullName evidence="3">DUF4156 domain-containing protein</fullName>
    </recommendedName>
</protein>
<dbReference type="AlphaFoldDB" id="A0AAU7X0B2"/>
<sequence length="94" mass="9517">MRNLRGLVLLVVAAASVSACTTQLTEAGRQVDLVTASSAQACKVLTAFTVKGSSNGDALNMAFNKAAELGADSMSVVNVGSASDIQAAALKCRQ</sequence>
<evidence type="ECO:0008006" key="3">
    <source>
        <dbReference type="Google" id="ProtNLM"/>
    </source>
</evidence>
<evidence type="ECO:0000256" key="1">
    <source>
        <dbReference type="SAM" id="SignalP"/>
    </source>
</evidence>
<dbReference type="RefSeq" id="WP_019094684.1">
    <property type="nucleotide sequence ID" value="NZ_CP158490.1"/>
</dbReference>
<name>A0AAU7X0B2_9PSED</name>
<organism evidence="2">
    <name type="scientific">Pseudomonas sp. W17</name>
    <dbReference type="NCBI Taxonomy" id="3144407"/>
    <lineage>
        <taxon>Bacteria</taxon>
        <taxon>Pseudomonadati</taxon>
        <taxon>Pseudomonadota</taxon>
        <taxon>Gammaproteobacteria</taxon>
        <taxon>Pseudomonadales</taxon>
        <taxon>Pseudomonadaceae</taxon>
        <taxon>Pseudomonas</taxon>
    </lineage>
</organism>
<dbReference type="EMBL" id="CP158490">
    <property type="protein sequence ID" value="XBY26432.1"/>
    <property type="molecule type" value="Genomic_DNA"/>
</dbReference>
<accession>A0AAU7X0B2</accession>
<dbReference type="PROSITE" id="PS51257">
    <property type="entry name" value="PROKAR_LIPOPROTEIN"/>
    <property type="match status" value="1"/>
</dbReference>
<feature type="signal peptide" evidence="1">
    <location>
        <begin position="1"/>
        <end position="19"/>
    </location>
</feature>
<keyword evidence="1" id="KW-0732">Signal</keyword>
<proteinExistence type="predicted"/>
<gene>
    <name evidence="2" type="ORF">ABCR88_11605</name>
</gene>
<evidence type="ECO:0000313" key="2">
    <source>
        <dbReference type="EMBL" id="XBY26432.1"/>
    </source>
</evidence>
<reference evidence="2" key="1">
    <citation type="submission" date="2024-06" db="EMBL/GenBank/DDBJ databases">
        <authorList>
            <person name="Wu L."/>
        </authorList>
    </citation>
    <scope>NUCLEOTIDE SEQUENCE</scope>
    <source>
        <strain evidence="2">W17</strain>
    </source>
</reference>
<feature type="chain" id="PRO_5043593945" description="DUF4156 domain-containing protein" evidence="1">
    <location>
        <begin position="20"/>
        <end position="94"/>
    </location>
</feature>
<dbReference type="GeneID" id="57475163"/>